<dbReference type="EMBL" id="FN543104">
    <property type="protein sequence ID" value="CBA28225.1"/>
    <property type="molecule type" value="Genomic_DNA"/>
</dbReference>
<sequence length="48" mass="5227">MHAPNAVKAAFASNVGDSVRCLEQISSDRKFKRLESDVSPKEFASKSS</sequence>
<proteinExistence type="predicted"/>
<reference evidence="1" key="1">
    <citation type="journal article" date="2010" name="Nature">
        <title>The dynamic genome of Hydra.</title>
        <authorList>
            <person name="Chapman J.A."/>
            <person name="Kirkness E.F."/>
            <person name="Simakov O."/>
            <person name="Hampson S.E."/>
            <person name="Mitros T."/>
            <person name="Weinmaier T."/>
            <person name="Rattei T."/>
            <person name="Balasubramanian P.G."/>
            <person name="Borman J."/>
            <person name="Busam D."/>
            <person name="Disbennett K."/>
            <person name="Pfannkoch C."/>
            <person name="Sumin N."/>
            <person name="Sutton G."/>
            <person name="Viswanathan L."/>
            <person name="Walenz B."/>
            <person name="Goodstein D.M."/>
            <person name="Hellsten U."/>
            <person name="Kawashima T."/>
            <person name="Prochnik S.E."/>
            <person name="Putnam N.H."/>
            <person name="Shu S."/>
            <person name="Blumberg B."/>
            <person name="Dana C.E."/>
            <person name="Gee L."/>
            <person name="Kibler D.F."/>
            <person name="Law L."/>
            <person name="Lindgens D."/>
            <person name="Martinez D.E."/>
            <person name="Peng J."/>
            <person name="Wigge P.A."/>
            <person name="Bertulat B."/>
            <person name="Guder C."/>
            <person name="Nakamura Y."/>
            <person name="Ozbek S."/>
            <person name="Watanabe H."/>
            <person name="Khalturin K."/>
            <person name="Hemmrich G."/>
            <person name="Franke A."/>
            <person name="Augustin R."/>
            <person name="Fraune S."/>
            <person name="Hayakawa E."/>
            <person name="Hayakawa S."/>
            <person name="Hirose M."/>
            <person name="Hwang J."/>
            <person name="Ikeo K."/>
            <person name="Nishimiya-Fujisawa C."/>
            <person name="Ogura A."/>
            <person name="Takahashi T."/>
            <person name="Steinmetz P.R."/>
            <person name="Zhang X."/>
            <person name="Aufschnaiter R."/>
            <person name="Eder M.K."/>
            <person name="Gorny A.K."/>
            <person name="Salvenmoser W."/>
            <person name="Heimberg A.M."/>
            <person name="Wheeler B.M."/>
            <person name="Peterson K.J."/>
            <person name="Boettger A."/>
            <person name="Tischler P."/>
            <person name="Wolf A."/>
            <person name="Gojobori T."/>
            <person name="Remington K.A."/>
            <person name="Strausberg R.L."/>
            <person name="Venter J."/>
            <person name="Technau U."/>
            <person name="Hobmayer B."/>
            <person name="Bosch T.C."/>
            <person name="Holstein T.W."/>
            <person name="Fujisawa T."/>
            <person name="Bode H.R."/>
            <person name="David C.N."/>
            <person name="Rokhsar D.S."/>
            <person name="Steele R.E."/>
        </authorList>
    </citation>
    <scope>NUCLEOTIDE SEQUENCE</scope>
</reference>
<dbReference type="AlphaFoldDB" id="C9Y920"/>
<organism evidence="1">
    <name type="scientific">Curvibacter symbiont subsp. Hydra magnipapillata</name>
    <dbReference type="NCBI Taxonomy" id="667019"/>
    <lineage>
        <taxon>Bacteria</taxon>
        <taxon>Pseudomonadati</taxon>
        <taxon>Pseudomonadota</taxon>
        <taxon>Betaproteobacteria</taxon>
        <taxon>Burkholderiales</taxon>
        <taxon>Comamonadaceae</taxon>
        <taxon>Curvibacter</taxon>
    </lineage>
</organism>
<gene>
    <name evidence="1" type="ORF">Csp_A06210</name>
</gene>
<protein>
    <submittedName>
        <fullName evidence="1">Uncharacterized protein</fullName>
    </submittedName>
</protein>
<name>C9Y920_CURXX</name>
<evidence type="ECO:0000313" key="1">
    <source>
        <dbReference type="EMBL" id="CBA28225.1"/>
    </source>
</evidence>
<accession>C9Y920</accession>